<dbReference type="PANTHER" id="PTHR13026:SF0">
    <property type="entry name" value="RIBOSOMAL RNA PROCESSING 1B"/>
    <property type="match status" value="1"/>
</dbReference>
<dbReference type="GO" id="GO:0006364">
    <property type="term" value="P:rRNA processing"/>
    <property type="evidence" value="ECO:0007669"/>
    <property type="project" value="UniProtKB-KW"/>
</dbReference>
<proteinExistence type="inferred from homology"/>
<dbReference type="GO" id="GO:0030688">
    <property type="term" value="C:preribosome, small subunit precursor"/>
    <property type="evidence" value="ECO:0007669"/>
    <property type="project" value="InterPro"/>
</dbReference>
<dbReference type="InterPro" id="IPR010301">
    <property type="entry name" value="RRP1"/>
</dbReference>
<gene>
    <name evidence="5" type="ORF">PSACC_03269</name>
</gene>
<dbReference type="OrthoDB" id="2019504at2759"/>
<evidence type="ECO:0000256" key="1">
    <source>
        <dbReference type="ARBA" id="ARBA00004123"/>
    </source>
</evidence>
<comment type="subcellular location">
    <subcellularLocation>
        <location evidence="1">Nucleus</location>
    </subcellularLocation>
</comment>
<dbReference type="GO" id="GO:0005634">
    <property type="term" value="C:nucleus"/>
    <property type="evidence" value="ECO:0007669"/>
    <property type="project" value="UniProtKB-SubCell"/>
</dbReference>
<dbReference type="EMBL" id="MTSL01000201">
    <property type="protein sequence ID" value="PJF16933.1"/>
    <property type="molecule type" value="Genomic_DNA"/>
</dbReference>
<keyword evidence="6" id="KW-1185">Reference proteome</keyword>
<evidence type="ECO:0000256" key="2">
    <source>
        <dbReference type="ARBA" id="ARBA00006374"/>
    </source>
</evidence>
<reference evidence="5 6" key="1">
    <citation type="submission" date="2016-10" db="EMBL/GenBank/DDBJ databases">
        <title>The genome of Paramicrosporidium saccamoebae is the missing link in understanding Cryptomycota and Microsporidia evolution.</title>
        <authorList>
            <person name="Quandt C.A."/>
            <person name="Beaudet D."/>
            <person name="Corsaro D."/>
            <person name="Michel R."/>
            <person name="Corradi N."/>
            <person name="James T."/>
        </authorList>
    </citation>
    <scope>NUCLEOTIDE SEQUENCE [LARGE SCALE GENOMIC DNA]</scope>
    <source>
        <strain evidence="5 6">KSL3</strain>
    </source>
</reference>
<dbReference type="STRING" id="1246581.A0A2H9TGN2"/>
<sequence>METFAKKLASSEERCTSLSDKDYLRLWKALFYSMWMADKPSYQQNLAKRLGDIWLDIHKVSSEAGLLYVRTFWETMTREWPGIDRHRLDKYYFMVRRFLLAGFECMKHEDWDLECIRAYNKVLSELPLNPTRGDVPDALRIYFLENFSKVFMHMEASDLSAEVSQELLRPYVELAAHSVTKPVLSMAETLFKSLLEDNVCDSLNVQSVGKLALSLGEVEDCTTLNRKVLYAASQLLLKA</sequence>
<keyword evidence="4" id="KW-0539">Nucleus</keyword>
<evidence type="ECO:0000313" key="5">
    <source>
        <dbReference type="EMBL" id="PJF16933.1"/>
    </source>
</evidence>
<evidence type="ECO:0000256" key="4">
    <source>
        <dbReference type="ARBA" id="ARBA00023242"/>
    </source>
</evidence>
<dbReference type="AlphaFoldDB" id="A0A2H9TGN2"/>
<dbReference type="Pfam" id="PF05997">
    <property type="entry name" value="Nop52"/>
    <property type="match status" value="1"/>
</dbReference>
<dbReference type="PANTHER" id="PTHR13026">
    <property type="entry name" value="NNP-1 PROTEIN NOVEL NUCLEAR PROTEIN 1 NOP52"/>
    <property type="match status" value="1"/>
</dbReference>
<comment type="caution">
    <text evidence="5">The sequence shown here is derived from an EMBL/GenBank/DDBJ whole genome shotgun (WGS) entry which is preliminary data.</text>
</comment>
<evidence type="ECO:0000256" key="3">
    <source>
        <dbReference type="ARBA" id="ARBA00022552"/>
    </source>
</evidence>
<keyword evidence="3" id="KW-0698">rRNA processing</keyword>
<evidence type="ECO:0000313" key="6">
    <source>
        <dbReference type="Proteomes" id="UP000240830"/>
    </source>
</evidence>
<accession>A0A2H9TGN2</accession>
<dbReference type="Proteomes" id="UP000240830">
    <property type="component" value="Unassembled WGS sequence"/>
</dbReference>
<name>A0A2H9TGN2_9FUNG</name>
<organism evidence="5 6">
    <name type="scientific">Paramicrosporidium saccamoebae</name>
    <dbReference type="NCBI Taxonomy" id="1246581"/>
    <lineage>
        <taxon>Eukaryota</taxon>
        <taxon>Fungi</taxon>
        <taxon>Fungi incertae sedis</taxon>
        <taxon>Cryptomycota</taxon>
        <taxon>Cryptomycota incertae sedis</taxon>
        <taxon>Paramicrosporidium</taxon>
    </lineage>
</organism>
<comment type="similarity">
    <text evidence="2">Belongs to the RRP1 family.</text>
</comment>
<protein>
    <submittedName>
        <fullName evidence="5">Uncharacterized protein</fullName>
    </submittedName>
</protein>